<dbReference type="InterPro" id="IPR000595">
    <property type="entry name" value="cNMP-bd_dom"/>
</dbReference>
<sequence length="858" mass="95705">MASALVVNKTVRFRTTDETPRTAADNSDTANGVGLATGGLRDVVYTSTLGDFPQIRFLRGTDNRKYAVIAGKLTRRPTDRRPAARKRGESLLRARQLTRGHAPVDPFAVVLDGSGHVEDDDRRHMFLRKYMRPLVEQRPGSSVVLENGERRRTIDVAPTDLTSAGRRRAKQTASTWFSGRHDTMTAIKVPAPPQTKNGAVTSYPVIGNPSARGRQQAIVNLPRANLPSPMVETPTRERFSATTPGSVEDQHGGNSTDAVKPHTDDVMTTENHDTWTHHVSTDDDRKGRHRKNAFDAWKAFRRAVRLVKILLGMVSLVMEKQNDVEVSMEKGAVRTVTDLAAAPKKCEQTEDTGPTFDLFYYKANKEINVSSEVRSILSMPPETRTQKQLQTVLYGLQHLKSFAEYPLRMQEKLCKVGWFQHIPPKRIIIRQGHYAENFYFILFGQVIVEIMETNLLTAETQLRTVAIIGKGGSFGEIALKQRSKRTATVISKDTVQLLAIGRNDFFNIFMPKHGPNSIPEHVTFISALKFMNRWPVETLLDHPEACLLHFFKPGVVIVNDSNKSEYLYIVKSGSCQVMKRLNGVKPVSGKAAVADKHVLTDRIGSKTDSGRPRPEPAQVPGPVQHIMDEYAARIQRETVNNQPTCGGDCGDNCAAAGKTEVINDLSLLPLETSVGFSRSKYNYIENLRKHSMVTVGGVVPRRLQAARRSSAPGVMQGKAASQLRHEYARSHDADEGARHHANDYSEPCVRPTRSMFTTINILKPKDVFGLSTLDFGMAVKTFPTSVSLVSNGAECIMLSSKFFVANANDEVIENLRQIKSDYPDEETLQEDLQKKVTWDCYKRRLMRMTLKSKNIATS</sequence>
<dbReference type="InterPro" id="IPR018490">
    <property type="entry name" value="cNMP-bd_dom_sf"/>
</dbReference>
<evidence type="ECO:0000313" key="3">
    <source>
        <dbReference type="EMBL" id="KAK2192129.1"/>
    </source>
</evidence>
<accession>A0AAD9UJT4</accession>
<feature type="domain" description="Cyclic nucleotide-binding" evidence="2">
    <location>
        <begin position="419"/>
        <end position="511"/>
    </location>
</feature>
<evidence type="ECO:0000313" key="4">
    <source>
        <dbReference type="Proteomes" id="UP001209878"/>
    </source>
</evidence>
<dbReference type="SMART" id="SM00100">
    <property type="entry name" value="cNMP"/>
    <property type="match status" value="1"/>
</dbReference>
<dbReference type="Gene3D" id="2.60.120.10">
    <property type="entry name" value="Jelly Rolls"/>
    <property type="match status" value="2"/>
</dbReference>
<name>A0AAD9UJT4_RIDPI</name>
<feature type="region of interest" description="Disordered" evidence="1">
    <location>
        <begin position="225"/>
        <end position="262"/>
    </location>
</feature>
<proteinExistence type="predicted"/>
<comment type="caution">
    <text evidence="3">The sequence shown here is derived from an EMBL/GenBank/DDBJ whole genome shotgun (WGS) entry which is preliminary data.</text>
</comment>
<dbReference type="Proteomes" id="UP001209878">
    <property type="component" value="Unassembled WGS sequence"/>
</dbReference>
<dbReference type="PROSITE" id="PS00889">
    <property type="entry name" value="CNMP_BINDING_2"/>
    <property type="match status" value="1"/>
</dbReference>
<dbReference type="SUPFAM" id="SSF51206">
    <property type="entry name" value="cAMP-binding domain-like"/>
    <property type="match status" value="2"/>
</dbReference>
<keyword evidence="4" id="KW-1185">Reference proteome</keyword>
<dbReference type="InterPro" id="IPR018488">
    <property type="entry name" value="cNMP-bd_CS"/>
</dbReference>
<dbReference type="EMBL" id="JAODUO010000038">
    <property type="protein sequence ID" value="KAK2192129.1"/>
    <property type="molecule type" value="Genomic_DNA"/>
</dbReference>
<dbReference type="PANTHER" id="PTHR23011:SF28">
    <property type="entry name" value="CYCLIC NUCLEOTIDE-BINDING DOMAIN CONTAINING PROTEIN"/>
    <property type="match status" value="1"/>
</dbReference>
<dbReference type="AlphaFoldDB" id="A0AAD9UJT4"/>
<dbReference type="InterPro" id="IPR014710">
    <property type="entry name" value="RmlC-like_jellyroll"/>
</dbReference>
<gene>
    <name evidence="3" type="ORF">NP493_38g06058</name>
</gene>
<evidence type="ECO:0000259" key="2">
    <source>
        <dbReference type="PROSITE" id="PS50042"/>
    </source>
</evidence>
<dbReference type="Pfam" id="PF00027">
    <property type="entry name" value="cNMP_binding"/>
    <property type="match status" value="1"/>
</dbReference>
<evidence type="ECO:0000256" key="1">
    <source>
        <dbReference type="SAM" id="MobiDB-lite"/>
    </source>
</evidence>
<dbReference type="PROSITE" id="PS50042">
    <property type="entry name" value="CNMP_BINDING_3"/>
    <property type="match status" value="1"/>
</dbReference>
<reference evidence="3" key="1">
    <citation type="journal article" date="2023" name="Mol. Biol. Evol.">
        <title>Third-Generation Sequencing Reveals the Adaptive Role of the Epigenome in Three Deep-Sea Polychaetes.</title>
        <authorList>
            <person name="Perez M."/>
            <person name="Aroh O."/>
            <person name="Sun Y."/>
            <person name="Lan Y."/>
            <person name="Juniper S.K."/>
            <person name="Young C.R."/>
            <person name="Angers B."/>
            <person name="Qian P.Y."/>
        </authorList>
    </citation>
    <scope>NUCLEOTIDE SEQUENCE</scope>
    <source>
        <strain evidence="3">R07B-5</strain>
    </source>
</reference>
<protein>
    <recommendedName>
        <fullName evidence="2">Cyclic nucleotide-binding domain-containing protein</fullName>
    </recommendedName>
</protein>
<organism evidence="3 4">
    <name type="scientific">Ridgeia piscesae</name>
    <name type="common">Tubeworm</name>
    <dbReference type="NCBI Taxonomy" id="27915"/>
    <lineage>
        <taxon>Eukaryota</taxon>
        <taxon>Metazoa</taxon>
        <taxon>Spiralia</taxon>
        <taxon>Lophotrochozoa</taxon>
        <taxon>Annelida</taxon>
        <taxon>Polychaeta</taxon>
        <taxon>Sedentaria</taxon>
        <taxon>Canalipalpata</taxon>
        <taxon>Sabellida</taxon>
        <taxon>Siboglinidae</taxon>
        <taxon>Ridgeia</taxon>
    </lineage>
</organism>
<dbReference type="CDD" id="cd00038">
    <property type="entry name" value="CAP_ED"/>
    <property type="match status" value="1"/>
</dbReference>
<dbReference type="PANTHER" id="PTHR23011">
    <property type="entry name" value="CYCLIC NUCLEOTIDE-BINDING DOMAIN CONTAINING PROTEIN"/>
    <property type="match status" value="1"/>
</dbReference>